<dbReference type="Pfam" id="PF02470">
    <property type="entry name" value="MlaD"/>
    <property type="match status" value="1"/>
</dbReference>
<reference evidence="4 5" key="1">
    <citation type="submission" date="2019-06" db="EMBL/GenBank/DDBJ databases">
        <title>Rhodococcus spaelei sp. nov., isolated from a cave.</title>
        <authorList>
            <person name="Lee S.D."/>
        </authorList>
    </citation>
    <scope>NUCLEOTIDE SEQUENCE [LARGE SCALE GENOMIC DNA]</scope>
    <source>
        <strain evidence="4 5">C9-5</strain>
    </source>
</reference>
<dbReference type="InterPro" id="IPR005693">
    <property type="entry name" value="Mce"/>
</dbReference>
<dbReference type="PANTHER" id="PTHR33371">
    <property type="entry name" value="INTERMEMBRANE PHOSPHOLIPID TRANSPORT SYSTEM BINDING PROTEIN MLAD-RELATED"/>
    <property type="match status" value="1"/>
</dbReference>
<keyword evidence="1" id="KW-0472">Membrane</keyword>
<evidence type="ECO:0000256" key="1">
    <source>
        <dbReference type="SAM" id="Phobius"/>
    </source>
</evidence>
<dbReference type="EMBL" id="VIGH01000001">
    <property type="protein sequence ID" value="TQF75257.1"/>
    <property type="molecule type" value="Genomic_DNA"/>
</dbReference>
<dbReference type="GO" id="GO:0051701">
    <property type="term" value="P:biological process involved in interaction with host"/>
    <property type="evidence" value="ECO:0007669"/>
    <property type="project" value="TreeGrafter"/>
</dbReference>
<dbReference type="AlphaFoldDB" id="A0A541BSG3"/>
<organism evidence="4 5">
    <name type="scientific">Rhodococcus spelaei</name>
    <dbReference type="NCBI Taxonomy" id="2546320"/>
    <lineage>
        <taxon>Bacteria</taxon>
        <taxon>Bacillati</taxon>
        <taxon>Actinomycetota</taxon>
        <taxon>Actinomycetes</taxon>
        <taxon>Mycobacteriales</taxon>
        <taxon>Nocardiaceae</taxon>
        <taxon>Rhodococcus</taxon>
    </lineage>
</organism>
<dbReference type="Pfam" id="PF11887">
    <property type="entry name" value="Mce4_CUP1"/>
    <property type="match status" value="1"/>
</dbReference>
<dbReference type="InterPro" id="IPR003399">
    <property type="entry name" value="Mce/MlaD"/>
</dbReference>
<evidence type="ECO:0000313" key="5">
    <source>
        <dbReference type="Proteomes" id="UP000316256"/>
    </source>
</evidence>
<dbReference type="Proteomes" id="UP000316256">
    <property type="component" value="Unassembled WGS sequence"/>
</dbReference>
<gene>
    <name evidence="4" type="ORF">FK531_02460</name>
</gene>
<accession>A0A541BSG3</accession>
<keyword evidence="1" id="KW-1133">Transmembrane helix</keyword>
<keyword evidence="1" id="KW-0812">Transmembrane</keyword>
<feature type="domain" description="Mce/MlaD" evidence="2">
    <location>
        <begin position="34"/>
        <end position="110"/>
    </location>
</feature>
<proteinExistence type="predicted"/>
<evidence type="ECO:0000313" key="4">
    <source>
        <dbReference type="EMBL" id="TQF75257.1"/>
    </source>
</evidence>
<evidence type="ECO:0000259" key="3">
    <source>
        <dbReference type="Pfam" id="PF11887"/>
    </source>
</evidence>
<dbReference type="InterPro" id="IPR052336">
    <property type="entry name" value="MlaD_Phospholipid_Transporter"/>
</dbReference>
<dbReference type="PROSITE" id="PS51257">
    <property type="entry name" value="PROKAR_LIPOPROTEIN"/>
    <property type="match status" value="1"/>
</dbReference>
<feature type="transmembrane region" description="Helical" evidence="1">
    <location>
        <begin position="6"/>
        <end position="26"/>
    </location>
</feature>
<feature type="domain" description="Mammalian cell entry C-terminal" evidence="3">
    <location>
        <begin position="115"/>
        <end position="325"/>
    </location>
</feature>
<dbReference type="GO" id="GO:0005576">
    <property type="term" value="C:extracellular region"/>
    <property type="evidence" value="ECO:0007669"/>
    <property type="project" value="TreeGrafter"/>
</dbReference>
<name>A0A541BSG3_9NOCA</name>
<protein>
    <submittedName>
        <fullName evidence="4">MCE family protein</fullName>
    </submittedName>
</protein>
<sequence>MGPTLWKFGAFVVVMLTVLGCLFVVFGQLRFGETTSYRARFADVSGLATGDFVRVAGVKSGRVTAVDVVDNDQALVSMDVDTAYPLTAGTRAVVRYANLTGGRYLELVDGAGPLDRLEPGSTIPVERTEPALDLDLLIGSFKPLLRTMQPGAIDNVTAELIAVLQGQGGTVESILARAASLTASIADRDQLVGEVITNLNAAVGTVAGQRAQFSSSVDQLQQLVSGLADHGAPLAEAVARIDSASGAVADLLTESRVPLQGTISELGRTASQLDAGRGTIDSVTKRLPQTYAALSRLGAYGNFFNYYLCAMNLELNGADGKPVIVPLTNQTTGRCAAR</sequence>
<dbReference type="PANTHER" id="PTHR33371:SF17">
    <property type="entry name" value="MCE-FAMILY PROTEIN MCE1B"/>
    <property type="match status" value="1"/>
</dbReference>
<dbReference type="OrthoDB" id="338143at2"/>
<dbReference type="InterPro" id="IPR024516">
    <property type="entry name" value="Mce_C"/>
</dbReference>
<comment type="caution">
    <text evidence="4">The sequence shown here is derived from an EMBL/GenBank/DDBJ whole genome shotgun (WGS) entry which is preliminary data.</text>
</comment>
<dbReference type="NCBIfam" id="TIGR00996">
    <property type="entry name" value="Mtu_fam_mce"/>
    <property type="match status" value="1"/>
</dbReference>
<keyword evidence="5" id="KW-1185">Reference proteome</keyword>
<evidence type="ECO:0000259" key="2">
    <source>
        <dbReference type="Pfam" id="PF02470"/>
    </source>
</evidence>